<evidence type="ECO:0000256" key="3">
    <source>
        <dbReference type="ARBA" id="ARBA00022692"/>
    </source>
</evidence>
<feature type="transmembrane region" description="Helical" evidence="6">
    <location>
        <begin position="284"/>
        <end position="305"/>
    </location>
</feature>
<feature type="transmembrane region" description="Helical" evidence="6">
    <location>
        <begin position="63"/>
        <end position="82"/>
    </location>
</feature>
<feature type="transmembrane region" description="Helical" evidence="6">
    <location>
        <begin position="153"/>
        <end position="180"/>
    </location>
</feature>
<keyword evidence="3 6" id="KW-0812">Transmembrane</keyword>
<organism evidence="7 8">
    <name type="scientific">Burkholderia diffusa</name>
    <dbReference type="NCBI Taxonomy" id="488732"/>
    <lineage>
        <taxon>Bacteria</taxon>
        <taxon>Pseudomonadati</taxon>
        <taxon>Pseudomonadota</taxon>
        <taxon>Betaproteobacteria</taxon>
        <taxon>Burkholderiales</taxon>
        <taxon>Burkholderiaceae</taxon>
        <taxon>Burkholderia</taxon>
        <taxon>Burkholderia cepacia complex</taxon>
    </lineage>
</organism>
<keyword evidence="2" id="KW-1003">Cell membrane</keyword>
<feature type="transmembrane region" description="Helical" evidence="6">
    <location>
        <begin position="12"/>
        <end position="29"/>
    </location>
</feature>
<evidence type="ECO:0000313" key="7">
    <source>
        <dbReference type="EMBL" id="VWC28062.1"/>
    </source>
</evidence>
<dbReference type="PANTHER" id="PTHR30482:SF20">
    <property type="entry name" value="HIGH-AFFINITY BRANCHED-CHAIN AMINO ACID TRANSPORT SYSTEM PERMEASE PROTEIN LIVM"/>
    <property type="match status" value="1"/>
</dbReference>
<feature type="transmembrane region" description="Helical" evidence="6">
    <location>
        <begin position="88"/>
        <end position="108"/>
    </location>
</feature>
<keyword evidence="5 6" id="KW-0472">Membrane</keyword>
<feature type="transmembrane region" description="Helical" evidence="6">
    <location>
        <begin position="115"/>
        <end position="133"/>
    </location>
</feature>
<feature type="transmembrane region" description="Helical" evidence="6">
    <location>
        <begin position="250"/>
        <end position="272"/>
    </location>
</feature>
<evidence type="ECO:0000256" key="6">
    <source>
        <dbReference type="SAM" id="Phobius"/>
    </source>
</evidence>
<feature type="transmembrane region" description="Helical" evidence="6">
    <location>
        <begin position="35"/>
        <end position="56"/>
    </location>
</feature>
<name>A0A6P2R8J2_9BURK</name>
<dbReference type="GO" id="GO:0005886">
    <property type="term" value="C:plasma membrane"/>
    <property type="evidence" value="ECO:0007669"/>
    <property type="project" value="UniProtKB-SubCell"/>
</dbReference>
<sequence>MKMTHRRRDFMLDISGVIVLLLLLIVPFASTDPFMYSLAGQSAIGVCAALGIYIMLRLGLLSFSAPSFMALGGYAAAIAANAGTTNLVLLMLISAIVPALVALPLGALVLRLKGVYFIFITFVFNEILQIVIFQTPTLTGGANGITGVPPALLFGMGATSPATVVVVTVAICIVSALFTLGMTHVLRPEFSSIEENETLAESLGVAPWKYRTIGFITSAAVSGLAGFALVNMLSTAHPSSFTTWSVNSYIAYVFVGGRGSLLGVVVGSLLLITMNDVFSSYAQLSSGLFGLLLVIVMMIAPGGIVGTLTTVFDKMRVRHRGVLQPRIEDRRA</sequence>
<dbReference type="Proteomes" id="UP000494125">
    <property type="component" value="Unassembled WGS sequence"/>
</dbReference>
<evidence type="ECO:0000256" key="2">
    <source>
        <dbReference type="ARBA" id="ARBA00022475"/>
    </source>
</evidence>
<dbReference type="GO" id="GO:0015658">
    <property type="term" value="F:branched-chain amino acid transmembrane transporter activity"/>
    <property type="evidence" value="ECO:0007669"/>
    <property type="project" value="InterPro"/>
</dbReference>
<evidence type="ECO:0000256" key="4">
    <source>
        <dbReference type="ARBA" id="ARBA00022989"/>
    </source>
</evidence>
<gene>
    <name evidence="7" type="ORF">BDI24065_06226</name>
</gene>
<accession>A0A6P2R8J2</accession>
<keyword evidence="4 6" id="KW-1133">Transmembrane helix</keyword>
<dbReference type="AlphaFoldDB" id="A0A6P2R8J2"/>
<dbReference type="InterPro" id="IPR043428">
    <property type="entry name" value="LivM-like"/>
</dbReference>
<keyword evidence="8" id="KW-1185">Reference proteome</keyword>
<protein>
    <submittedName>
        <fullName evidence="7">Leucine/isoleucine/valine transporter permease subunit</fullName>
    </submittedName>
</protein>
<reference evidence="7 8" key="1">
    <citation type="submission" date="2019-09" db="EMBL/GenBank/DDBJ databases">
        <authorList>
            <person name="Depoorter E."/>
        </authorList>
    </citation>
    <scope>NUCLEOTIDE SEQUENCE [LARGE SCALE GENOMIC DNA]</scope>
    <source>
        <strain evidence="7">LMG 24065</strain>
    </source>
</reference>
<evidence type="ECO:0000256" key="1">
    <source>
        <dbReference type="ARBA" id="ARBA00004651"/>
    </source>
</evidence>
<evidence type="ECO:0000313" key="8">
    <source>
        <dbReference type="Proteomes" id="UP000494125"/>
    </source>
</evidence>
<dbReference type="PANTHER" id="PTHR30482">
    <property type="entry name" value="HIGH-AFFINITY BRANCHED-CHAIN AMINO ACID TRANSPORT SYSTEM PERMEASE"/>
    <property type="match status" value="1"/>
</dbReference>
<dbReference type="CDD" id="cd06581">
    <property type="entry name" value="TM_PBP1_LivM_like"/>
    <property type="match status" value="1"/>
</dbReference>
<feature type="transmembrane region" description="Helical" evidence="6">
    <location>
        <begin position="212"/>
        <end position="230"/>
    </location>
</feature>
<dbReference type="EMBL" id="CABVPN010000050">
    <property type="protein sequence ID" value="VWC28062.1"/>
    <property type="molecule type" value="Genomic_DNA"/>
</dbReference>
<dbReference type="Pfam" id="PF02653">
    <property type="entry name" value="BPD_transp_2"/>
    <property type="match status" value="1"/>
</dbReference>
<evidence type="ECO:0000256" key="5">
    <source>
        <dbReference type="ARBA" id="ARBA00023136"/>
    </source>
</evidence>
<comment type="subcellular location">
    <subcellularLocation>
        <location evidence="1">Cell membrane</location>
        <topology evidence="1">Multi-pass membrane protein</topology>
    </subcellularLocation>
</comment>
<dbReference type="InterPro" id="IPR001851">
    <property type="entry name" value="ABC_transp_permease"/>
</dbReference>
<proteinExistence type="predicted"/>